<dbReference type="InterPro" id="IPR002589">
    <property type="entry name" value="Macro_dom"/>
</dbReference>
<dbReference type="InterPro" id="IPR043472">
    <property type="entry name" value="Macro_dom-like"/>
</dbReference>
<dbReference type="Pfam" id="PF01661">
    <property type="entry name" value="Macro"/>
    <property type="match status" value="1"/>
</dbReference>
<dbReference type="EMBL" id="HBIU01031585">
    <property type="protein sequence ID" value="CAE0635831.1"/>
    <property type="molecule type" value="Transcribed_RNA"/>
</dbReference>
<proteinExistence type="predicted"/>
<reference evidence="3" key="1">
    <citation type="submission" date="2021-01" db="EMBL/GenBank/DDBJ databases">
        <authorList>
            <person name="Corre E."/>
            <person name="Pelletier E."/>
            <person name="Niang G."/>
            <person name="Scheremetjew M."/>
            <person name="Finn R."/>
            <person name="Kale V."/>
            <person name="Holt S."/>
            <person name="Cochrane G."/>
            <person name="Meng A."/>
            <person name="Brown T."/>
            <person name="Cohen L."/>
        </authorList>
    </citation>
    <scope>NUCLEOTIDE SEQUENCE</scope>
    <source>
        <strain evidence="3">CCMP3107</strain>
    </source>
</reference>
<protein>
    <recommendedName>
        <fullName evidence="2">Macro domain-containing protein</fullName>
    </recommendedName>
</protein>
<dbReference type="Gene3D" id="3.40.220.10">
    <property type="entry name" value="Leucine Aminopeptidase, subunit E, domain 1"/>
    <property type="match status" value="1"/>
</dbReference>
<evidence type="ECO:0000313" key="3">
    <source>
        <dbReference type="EMBL" id="CAE0635831.1"/>
    </source>
</evidence>
<name>A0A6V1RXV9_HETAK</name>
<gene>
    <name evidence="3" type="ORF">HAKA00212_LOCUS14591</name>
</gene>
<dbReference type="PANTHER" id="PTHR11106:SF27">
    <property type="entry name" value="MACRO DOMAIN-CONTAINING PROTEIN"/>
    <property type="match status" value="1"/>
</dbReference>
<sequence length="311" mass="32213">MGGAVSVIDLDQERTKPLDGSDLTPEAAKEEVVRLRKLLHQQMAGSTTAEFNSLYKEPVARPQTGVKRSNSFGDAKKLVMLPGAARPGSGGGQRTKIDFGVEKHKEQATFTLSDTAKLIISIGDIAKWSGDAIVNAANEALAGGGGVDRALHQAAGPELDAACEALPQVSAGVRCPTGESRLTPGFRLKAAHLIHTVGPVYRSAEASAPLLRAAYRSALALAAAPETSPAVRSLALPAISTGAFGYPSNEAAQVAVGAIKEAVGPLEKVELVLNGRPAFQIFVAEATKLLGEPRVQSLVGGGEVLDLTKKG</sequence>
<dbReference type="AlphaFoldDB" id="A0A6V1RXV9"/>
<feature type="domain" description="Macro" evidence="2">
    <location>
        <begin position="105"/>
        <end position="290"/>
    </location>
</feature>
<dbReference type="SMART" id="SM00506">
    <property type="entry name" value="A1pp"/>
    <property type="match status" value="1"/>
</dbReference>
<organism evidence="3">
    <name type="scientific">Heterosigma akashiwo</name>
    <name type="common">Chromophytic alga</name>
    <name type="synonym">Heterosigma carterae</name>
    <dbReference type="NCBI Taxonomy" id="2829"/>
    <lineage>
        <taxon>Eukaryota</taxon>
        <taxon>Sar</taxon>
        <taxon>Stramenopiles</taxon>
        <taxon>Ochrophyta</taxon>
        <taxon>Raphidophyceae</taxon>
        <taxon>Chattonellales</taxon>
        <taxon>Chattonellaceae</taxon>
        <taxon>Heterosigma</taxon>
    </lineage>
</organism>
<evidence type="ECO:0000256" key="1">
    <source>
        <dbReference type="SAM" id="MobiDB-lite"/>
    </source>
</evidence>
<dbReference type="PANTHER" id="PTHR11106">
    <property type="entry name" value="GANGLIOSIDE INDUCED DIFFERENTIATION ASSOCIATED PROTEIN 2-RELATED"/>
    <property type="match status" value="1"/>
</dbReference>
<feature type="region of interest" description="Disordered" evidence="1">
    <location>
        <begin position="1"/>
        <end position="25"/>
    </location>
</feature>
<dbReference type="SUPFAM" id="SSF52949">
    <property type="entry name" value="Macro domain-like"/>
    <property type="match status" value="1"/>
</dbReference>
<evidence type="ECO:0000259" key="2">
    <source>
        <dbReference type="PROSITE" id="PS51154"/>
    </source>
</evidence>
<dbReference type="PROSITE" id="PS51154">
    <property type="entry name" value="MACRO"/>
    <property type="match status" value="1"/>
</dbReference>
<accession>A0A6V1RXV9</accession>